<evidence type="ECO:0000256" key="2">
    <source>
        <dbReference type="SAM" id="Phobius"/>
    </source>
</evidence>
<feature type="region of interest" description="Disordered" evidence="1">
    <location>
        <begin position="70"/>
        <end position="109"/>
    </location>
</feature>
<dbReference type="GeneID" id="64627414"/>
<sequence length="109" mass="11867">MQVADPIATTILHLLCTAATLCMGIIFLHLAYSEPKIKYYAFYAGAHAIVIGAVRLLTSRSIYRNALAKKNEATKPQSSAETAHETTETESIWEDGKPRGVSENADSLV</sequence>
<dbReference type="OrthoDB" id="2682232at2759"/>
<gene>
    <name evidence="3" type="ORF">BJ212DRAFT_1303321</name>
</gene>
<evidence type="ECO:0000313" key="4">
    <source>
        <dbReference type="Proteomes" id="UP000807769"/>
    </source>
</evidence>
<comment type="caution">
    <text evidence="3">The sequence shown here is derived from an EMBL/GenBank/DDBJ whole genome shotgun (WGS) entry which is preliminary data.</text>
</comment>
<keyword evidence="4" id="KW-1185">Reference proteome</keyword>
<dbReference type="AlphaFoldDB" id="A0A9P7E0X1"/>
<dbReference type="EMBL" id="JABBWG010000041">
    <property type="protein sequence ID" value="KAG1807869.1"/>
    <property type="molecule type" value="Genomic_DNA"/>
</dbReference>
<feature type="transmembrane region" description="Helical" evidence="2">
    <location>
        <begin position="12"/>
        <end position="31"/>
    </location>
</feature>
<keyword evidence="2" id="KW-1133">Transmembrane helix</keyword>
<accession>A0A9P7E0X1</accession>
<dbReference type="Proteomes" id="UP000807769">
    <property type="component" value="Unassembled WGS sequence"/>
</dbReference>
<keyword evidence="2" id="KW-0472">Membrane</keyword>
<keyword evidence="2" id="KW-0812">Transmembrane</keyword>
<organism evidence="3 4">
    <name type="scientific">Suillus subaureus</name>
    <dbReference type="NCBI Taxonomy" id="48587"/>
    <lineage>
        <taxon>Eukaryota</taxon>
        <taxon>Fungi</taxon>
        <taxon>Dikarya</taxon>
        <taxon>Basidiomycota</taxon>
        <taxon>Agaricomycotina</taxon>
        <taxon>Agaricomycetes</taxon>
        <taxon>Agaricomycetidae</taxon>
        <taxon>Boletales</taxon>
        <taxon>Suillineae</taxon>
        <taxon>Suillaceae</taxon>
        <taxon>Suillus</taxon>
    </lineage>
</organism>
<name>A0A9P7E0X1_9AGAM</name>
<evidence type="ECO:0000313" key="3">
    <source>
        <dbReference type="EMBL" id="KAG1807869.1"/>
    </source>
</evidence>
<dbReference type="RefSeq" id="XP_041188327.1">
    <property type="nucleotide sequence ID" value="XM_041333397.1"/>
</dbReference>
<feature type="transmembrane region" description="Helical" evidence="2">
    <location>
        <begin position="37"/>
        <end position="57"/>
    </location>
</feature>
<proteinExistence type="predicted"/>
<evidence type="ECO:0000256" key="1">
    <source>
        <dbReference type="SAM" id="MobiDB-lite"/>
    </source>
</evidence>
<protein>
    <submittedName>
        <fullName evidence="3">Uncharacterized protein</fullName>
    </submittedName>
</protein>
<reference evidence="3" key="1">
    <citation type="journal article" date="2020" name="New Phytol.">
        <title>Comparative genomics reveals dynamic genome evolution in host specialist ectomycorrhizal fungi.</title>
        <authorList>
            <person name="Lofgren L.A."/>
            <person name="Nguyen N.H."/>
            <person name="Vilgalys R."/>
            <person name="Ruytinx J."/>
            <person name="Liao H.L."/>
            <person name="Branco S."/>
            <person name="Kuo A."/>
            <person name="LaButti K."/>
            <person name="Lipzen A."/>
            <person name="Andreopoulos W."/>
            <person name="Pangilinan J."/>
            <person name="Riley R."/>
            <person name="Hundley H."/>
            <person name="Na H."/>
            <person name="Barry K."/>
            <person name="Grigoriev I.V."/>
            <person name="Stajich J.E."/>
            <person name="Kennedy P.G."/>
        </authorList>
    </citation>
    <scope>NUCLEOTIDE SEQUENCE</scope>
    <source>
        <strain evidence="3">MN1</strain>
    </source>
</reference>